<dbReference type="Gene3D" id="3.60.15.10">
    <property type="entry name" value="Ribonuclease Z/Hydroxyacylglutathione hydrolase-like"/>
    <property type="match status" value="1"/>
</dbReference>
<comment type="cofactor">
    <cofactor evidence="1">
        <name>Zn(2+)</name>
        <dbReference type="ChEBI" id="CHEBI:29105"/>
    </cofactor>
</comment>
<evidence type="ECO:0000313" key="6">
    <source>
        <dbReference type="EMBL" id="OGC34354.1"/>
    </source>
</evidence>
<dbReference type="Pfam" id="PF00753">
    <property type="entry name" value="Lactamase_B"/>
    <property type="match status" value="1"/>
</dbReference>
<sequence>MQIKTIKVGYLRTNCYILSDEQTHDAVVIDPGDEADLILPELAGLKVHYIIITHGHYDHVGAIADVKRLTKAKTVWHEDNFLGQADWVLHDGDEIKFGRVTLKVLHTPGHSPGGICLYTKGHLFSGDTLFYTTYGRVDLQGSSPRQMSESLQRLAALPDETIVYPGHEEFTSIGQEKEFGTIG</sequence>
<dbReference type="InterPro" id="IPR036866">
    <property type="entry name" value="RibonucZ/Hydroxyglut_hydro"/>
</dbReference>
<evidence type="ECO:0000256" key="1">
    <source>
        <dbReference type="ARBA" id="ARBA00001947"/>
    </source>
</evidence>
<dbReference type="PANTHER" id="PTHR46233">
    <property type="entry name" value="HYDROXYACYLGLUTATHIONE HYDROLASE GLOC"/>
    <property type="match status" value="1"/>
</dbReference>
<dbReference type="AlphaFoldDB" id="A0A1F4TNR9"/>
<keyword evidence="4" id="KW-0862">Zinc</keyword>
<name>A0A1F4TNR9_UNCSA</name>
<feature type="domain" description="Metallo-beta-lactamase" evidence="5">
    <location>
        <begin position="12"/>
        <end position="167"/>
    </location>
</feature>
<dbReference type="GO" id="GO:0016787">
    <property type="term" value="F:hydrolase activity"/>
    <property type="evidence" value="ECO:0007669"/>
    <property type="project" value="UniProtKB-KW"/>
</dbReference>
<dbReference type="CDD" id="cd06262">
    <property type="entry name" value="metallo-hydrolase-like_MBL-fold"/>
    <property type="match status" value="1"/>
</dbReference>
<accession>A0A1F4TNR9</accession>
<dbReference type="SUPFAM" id="SSF56281">
    <property type="entry name" value="Metallo-hydrolase/oxidoreductase"/>
    <property type="match status" value="1"/>
</dbReference>
<protein>
    <recommendedName>
        <fullName evidence="5">Metallo-beta-lactamase domain-containing protein</fullName>
    </recommendedName>
</protein>
<keyword evidence="3" id="KW-0378">Hydrolase</keyword>
<dbReference type="SMART" id="SM00849">
    <property type="entry name" value="Lactamase_B"/>
    <property type="match status" value="1"/>
</dbReference>
<evidence type="ECO:0000256" key="3">
    <source>
        <dbReference type="ARBA" id="ARBA00022801"/>
    </source>
</evidence>
<evidence type="ECO:0000256" key="4">
    <source>
        <dbReference type="ARBA" id="ARBA00022833"/>
    </source>
</evidence>
<gene>
    <name evidence="6" type="ORF">A2462_07835</name>
</gene>
<comment type="caution">
    <text evidence="6">The sequence shown here is derived from an EMBL/GenBank/DDBJ whole genome shotgun (WGS) entry which is preliminary data.</text>
</comment>
<dbReference type="InterPro" id="IPR001279">
    <property type="entry name" value="Metallo-B-lactamas"/>
</dbReference>
<dbReference type="Proteomes" id="UP000177309">
    <property type="component" value="Unassembled WGS sequence"/>
</dbReference>
<organism evidence="6 7">
    <name type="scientific">candidate division WOR-1 bacterium RIFOXYC2_FULL_41_25</name>
    <dbReference type="NCBI Taxonomy" id="1802586"/>
    <lineage>
        <taxon>Bacteria</taxon>
        <taxon>Bacillati</taxon>
        <taxon>Saganbacteria</taxon>
    </lineage>
</organism>
<dbReference type="EMBL" id="MEUI01000019">
    <property type="protein sequence ID" value="OGC34354.1"/>
    <property type="molecule type" value="Genomic_DNA"/>
</dbReference>
<keyword evidence="2" id="KW-0479">Metal-binding</keyword>
<evidence type="ECO:0000259" key="5">
    <source>
        <dbReference type="SMART" id="SM00849"/>
    </source>
</evidence>
<evidence type="ECO:0000313" key="7">
    <source>
        <dbReference type="Proteomes" id="UP000177309"/>
    </source>
</evidence>
<evidence type="ECO:0000256" key="2">
    <source>
        <dbReference type="ARBA" id="ARBA00022723"/>
    </source>
</evidence>
<dbReference type="InterPro" id="IPR051453">
    <property type="entry name" value="MBL_Glyoxalase_II"/>
</dbReference>
<proteinExistence type="predicted"/>
<dbReference type="PANTHER" id="PTHR46233:SF3">
    <property type="entry name" value="HYDROXYACYLGLUTATHIONE HYDROLASE GLOC"/>
    <property type="match status" value="1"/>
</dbReference>
<dbReference type="GO" id="GO:0046872">
    <property type="term" value="F:metal ion binding"/>
    <property type="evidence" value="ECO:0007669"/>
    <property type="project" value="UniProtKB-KW"/>
</dbReference>
<reference evidence="6 7" key="1">
    <citation type="journal article" date="2016" name="Nat. Commun.">
        <title>Thousands of microbial genomes shed light on interconnected biogeochemical processes in an aquifer system.</title>
        <authorList>
            <person name="Anantharaman K."/>
            <person name="Brown C.T."/>
            <person name="Hug L.A."/>
            <person name="Sharon I."/>
            <person name="Castelle C.J."/>
            <person name="Probst A.J."/>
            <person name="Thomas B.C."/>
            <person name="Singh A."/>
            <person name="Wilkins M.J."/>
            <person name="Karaoz U."/>
            <person name="Brodie E.L."/>
            <person name="Williams K.H."/>
            <person name="Hubbard S.S."/>
            <person name="Banfield J.F."/>
        </authorList>
    </citation>
    <scope>NUCLEOTIDE SEQUENCE [LARGE SCALE GENOMIC DNA]</scope>
</reference>